<evidence type="ECO:0000313" key="2">
    <source>
        <dbReference type="EMBL" id="TNN35925.1"/>
    </source>
</evidence>
<evidence type="ECO:0000313" key="3">
    <source>
        <dbReference type="Proteomes" id="UP000314294"/>
    </source>
</evidence>
<organism evidence="2 3">
    <name type="scientific">Liparis tanakae</name>
    <name type="common">Tanaka's snailfish</name>
    <dbReference type="NCBI Taxonomy" id="230148"/>
    <lineage>
        <taxon>Eukaryota</taxon>
        <taxon>Metazoa</taxon>
        <taxon>Chordata</taxon>
        <taxon>Craniata</taxon>
        <taxon>Vertebrata</taxon>
        <taxon>Euteleostomi</taxon>
        <taxon>Actinopterygii</taxon>
        <taxon>Neopterygii</taxon>
        <taxon>Teleostei</taxon>
        <taxon>Neoteleostei</taxon>
        <taxon>Acanthomorphata</taxon>
        <taxon>Eupercaria</taxon>
        <taxon>Perciformes</taxon>
        <taxon>Cottioidei</taxon>
        <taxon>Cottales</taxon>
        <taxon>Liparidae</taxon>
        <taxon>Liparis</taxon>
    </lineage>
</organism>
<sequence>MPRVISVVNLSIGAAAEAAPEGRRDKAGGEEQDGIPSLGAVAKAEHSKYSFPELSSTYAENQVVKVPG</sequence>
<dbReference type="EMBL" id="SRLO01001684">
    <property type="protein sequence ID" value="TNN35925.1"/>
    <property type="molecule type" value="Genomic_DNA"/>
</dbReference>
<keyword evidence="3" id="KW-1185">Reference proteome</keyword>
<protein>
    <submittedName>
        <fullName evidence="2">Uncharacterized protein</fullName>
    </submittedName>
</protein>
<gene>
    <name evidence="2" type="ORF">EYF80_053906</name>
</gene>
<proteinExistence type="predicted"/>
<accession>A0A4Z2F4A1</accession>
<feature type="region of interest" description="Disordered" evidence="1">
    <location>
        <begin position="16"/>
        <end position="35"/>
    </location>
</feature>
<dbReference type="AlphaFoldDB" id="A0A4Z2F4A1"/>
<evidence type="ECO:0000256" key="1">
    <source>
        <dbReference type="SAM" id="MobiDB-lite"/>
    </source>
</evidence>
<comment type="caution">
    <text evidence="2">The sequence shown here is derived from an EMBL/GenBank/DDBJ whole genome shotgun (WGS) entry which is preliminary data.</text>
</comment>
<dbReference type="Proteomes" id="UP000314294">
    <property type="component" value="Unassembled WGS sequence"/>
</dbReference>
<reference evidence="2 3" key="1">
    <citation type="submission" date="2019-03" db="EMBL/GenBank/DDBJ databases">
        <title>First draft genome of Liparis tanakae, snailfish: a comprehensive survey of snailfish specific genes.</title>
        <authorList>
            <person name="Kim W."/>
            <person name="Song I."/>
            <person name="Jeong J.-H."/>
            <person name="Kim D."/>
            <person name="Kim S."/>
            <person name="Ryu S."/>
            <person name="Song J.Y."/>
            <person name="Lee S.K."/>
        </authorList>
    </citation>
    <scope>NUCLEOTIDE SEQUENCE [LARGE SCALE GENOMIC DNA]</scope>
    <source>
        <tissue evidence="2">Muscle</tissue>
    </source>
</reference>
<feature type="compositionally biased region" description="Basic and acidic residues" evidence="1">
    <location>
        <begin position="20"/>
        <end position="29"/>
    </location>
</feature>
<name>A0A4Z2F4A1_9TELE</name>